<dbReference type="PROSITE" id="PS50943">
    <property type="entry name" value="HTH_CROC1"/>
    <property type="match status" value="1"/>
</dbReference>
<reference evidence="4 5" key="1">
    <citation type="submission" date="2019-04" db="EMBL/GenBank/DDBJ databases">
        <authorList>
            <person name="Li Y."/>
            <person name="Wang J."/>
        </authorList>
    </citation>
    <scope>NUCLEOTIDE SEQUENCE [LARGE SCALE GENOMIC DNA]</scope>
    <source>
        <strain evidence="4 5">DSM 14668</strain>
    </source>
</reference>
<evidence type="ECO:0000313" key="4">
    <source>
        <dbReference type="EMBL" id="TKD03388.1"/>
    </source>
</evidence>
<evidence type="ECO:0000256" key="1">
    <source>
        <dbReference type="ARBA" id="ARBA00023125"/>
    </source>
</evidence>
<dbReference type="Gene3D" id="1.10.260.40">
    <property type="entry name" value="lambda repressor-like DNA-binding domains"/>
    <property type="match status" value="1"/>
</dbReference>
<protein>
    <submittedName>
        <fullName evidence="4">XRE family transcriptional regulator</fullName>
    </submittedName>
</protein>
<dbReference type="SUPFAM" id="SSF47413">
    <property type="entry name" value="lambda repressor-like DNA-binding domains"/>
    <property type="match status" value="1"/>
</dbReference>
<dbReference type="EMBL" id="SSMQ01000029">
    <property type="protein sequence ID" value="TKD03388.1"/>
    <property type="molecule type" value="Genomic_DNA"/>
</dbReference>
<keyword evidence="5" id="KW-1185">Reference proteome</keyword>
<dbReference type="Proteomes" id="UP000309215">
    <property type="component" value="Unassembled WGS sequence"/>
</dbReference>
<dbReference type="Pfam" id="PF01381">
    <property type="entry name" value="HTH_3"/>
    <property type="match status" value="1"/>
</dbReference>
<comment type="caution">
    <text evidence="4">The sequence shown here is derived from an EMBL/GenBank/DDBJ whole genome shotgun (WGS) entry which is preliminary data.</text>
</comment>
<dbReference type="GO" id="GO:0003677">
    <property type="term" value="F:DNA binding"/>
    <property type="evidence" value="ECO:0007669"/>
    <property type="project" value="UniProtKB-KW"/>
</dbReference>
<accession>A0A4U1J7M4</accession>
<dbReference type="PANTHER" id="PTHR46797:SF1">
    <property type="entry name" value="METHYLPHOSPHONATE SYNTHASE"/>
    <property type="match status" value="1"/>
</dbReference>
<dbReference type="AlphaFoldDB" id="A0A4U1J7M4"/>
<dbReference type="OrthoDB" id="5343295at2"/>
<organism evidence="4 5">
    <name type="scientific">Polyangium fumosum</name>
    <dbReference type="NCBI Taxonomy" id="889272"/>
    <lineage>
        <taxon>Bacteria</taxon>
        <taxon>Pseudomonadati</taxon>
        <taxon>Myxococcota</taxon>
        <taxon>Polyangia</taxon>
        <taxon>Polyangiales</taxon>
        <taxon>Polyangiaceae</taxon>
        <taxon>Polyangium</taxon>
    </lineage>
</organism>
<sequence length="171" mass="18809">MQSERARSSSSLFLCSCRSSSGRRASRTRSGAYFTSVPLGRHAGGGSPDMGRRHEPDPFALKLGHRIRDLRLAQGMSLEHLRRKTGIVASHLSLIERGYVAINVGTLDRIARALGLTPMFLVLFPEESELEAVVEQIGSMSAEELAQLREQVSASSPRPEKPRPSRGTRRT</sequence>
<feature type="domain" description="HTH cro/C1-type" evidence="3">
    <location>
        <begin position="67"/>
        <end position="121"/>
    </location>
</feature>
<dbReference type="InterPro" id="IPR010982">
    <property type="entry name" value="Lambda_DNA-bd_dom_sf"/>
</dbReference>
<name>A0A4U1J7M4_9BACT</name>
<gene>
    <name evidence="4" type="ORF">E8A74_25825</name>
</gene>
<feature type="region of interest" description="Disordered" evidence="2">
    <location>
        <begin position="148"/>
        <end position="171"/>
    </location>
</feature>
<dbReference type="PANTHER" id="PTHR46797">
    <property type="entry name" value="HTH-TYPE TRANSCRIPTIONAL REGULATOR"/>
    <property type="match status" value="1"/>
</dbReference>
<evidence type="ECO:0000256" key="2">
    <source>
        <dbReference type="SAM" id="MobiDB-lite"/>
    </source>
</evidence>
<dbReference type="GO" id="GO:0003700">
    <property type="term" value="F:DNA-binding transcription factor activity"/>
    <property type="evidence" value="ECO:0007669"/>
    <property type="project" value="TreeGrafter"/>
</dbReference>
<dbReference type="CDD" id="cd00093">
    <property type="entry name" value="HTH_XRE"/>
    <property type="match status" value="1"/>
</dbReference>
<evidence type="ECO:0000313" key="5">
    <source>
        <dbReference type="Proteomes" id="UP000309215"/>
    </source>
</evidence>
<evidence type="ECO:0000259" key="3">
    <source>
        <dbReference type="PROSITE" id="PS50943"/>
    </source>
</evidence>
<dbReference type="InterPro" id="IPR001387">
    <property type="entry name" value="Cro/C1-type_HTH"/>
</dbReference>
<proteinExistence type="predicted"/>
<dbReference type="SMART" id="SM00530">
    <property type="entry name" value="HTH_XRE"/>
    <property type="match status" value="1"/>
</dbReference>
<keyword evidence="1" id="KW-0238">DNA-binding</keyword>
<dbReference type="InterPro" id="IPR050807">
    <property type="entry name" value="TransReg_Diox_bact_type"/>
</dbReference>
<dbReference type="GO" id="GO:0005829">
    <property type="term" value="C:cytosol"/>
    <property type="evidence" value="ECO:0007669"/>
    <property type="project" value="TreeGrafter"/>
</dbReference>